<dbReference type="AlphaFoldDB" id="A0A9P9IH83"/>
<sequence length="690" mass="79382">MGTRGFYVYKWRGRYYVYYNQLDSQPTALGVMLVSMIPSEPENFRRWLEERRVEYSELEQKLFTVSLPRAQVGKLHTLTEAGVDWLVDWPRYEIPQDHIGIQWIYIFDLDDCQFGVHSLDRPYDLTRIPEGWEKHEEELNHHDEDEDEDTNEEDGEESHEVEYEDNGSIVALLMEQKYSTSLVEEVKPRHNSRLNKKPAFIVSEAIFHAIQQQYPEMMKPSASTNPGTTFLFREATFVFMALASCSPDLVRVSTKSRMFDLQPNYTALMDVISQSSSETSLNTEFVSALFEGFHLEKKPPGSSKSSHTYWLQGVLIFSVASLEDNSSVVQAITRAVTEGRSCSKSYFDAIVVSLTHVVLIWVSEEQIQYSERLDIKSETAFGAMAHVFEAAALRKLSRLTSQSRGVFPNEIYRNIIAQIDPSTRKACYHVSRAFRDFASNEFSMTKGLSLVLNSEDKPVLFHASHGSLGRFELSARSQPSNEQGVPENYEWYPVLGFCDDTASYLPTVQVKLDASIPRTMNQDLETEEILHFDPPSIDLPKLLRDLDNQRYSILMNGVEIEHERFNECFAAFESHITTQNTIVGPCDILGVYTYAFFRPLKIFLGWGWSKDRRDIPKMPMKTYFLRGSSSSDMGMISAEKSMFGLVWSRQSSGDPVEPWHQAIKEGLERASEEYLRALYIMWMWGERNYQ</sequence>
<reference evidence="2" key="1">
    <citation type="journal article" date="2021" name="Nat. Commun.">
        <title>Genetic determinants of endophytism in the Arabidopsis root mycobiome.</title>
        <authorList>
            <person name="Mesny F."/>
            <person name="Miyauchi S."/>
            <person name="Thiergart T."/>
            <person name="Pickel B."/>
            <person name="Atanasova L."/>
            <person name="Karlsson M."/>
            <person name="Huettel B."/>
            <person name="Barry K.W."/>
            <person name="Haridas S."/>
            <person name="Chen C."/>
            <person name="Bauer D."/>
            <person name="Andreopoulos W."/>
            <person name="Pangilinan J."/>
            <person name="LaButti K."/>
            <person name="Riley R."/>
            <person name="Lipzen A."/>
            <person name="Clum A."/>
            <person name="Drula E."/>
            <person name="Henrissat B."/>
            <person name="Kohler A."/>
            <person name="Grigoriev I.V."/>
            <person name="Martin F.M."/>
            <person name="Hacquard S."/>
        </authorList>
    </citation>
    <scope>NUCLEOTIDE SEQUENCE</scope>
    <source>
        <strain evidence="2">MPI-CAGE-CH-0243</strain>
    </source>
</reference>
<protein>
    <recommendedName>
        <fullName evidence="4">F-box domain-containing protein</fullName>
    </recommendedName>
</protein>
<keyword evidence="3" id="KW-1185">Reference proteome</keyword>
<evidence type="ECO:0008006" key="4">
    <source>
        <dbReference type="Google" id="ProtNLM"/>
    </source>
</evidence>
<dbReference type="EMBL" id="JAGMWT010000011">
    <property type="protein sequence ID" value="KAH7119942.1"/>
    <property type="molecule type" value="Genomic_DNA"/>
</dbReference>
<evidence type="ECO:0000313" key="3">
    <source>
        <dbReference type="Proteomes" id="UP000700596"/>
    </source>
</evidence>
<dbReference type="OrthoDB" id="3938867at2759"/>
<organism evidence="2 3">
    <name type="scientific">Dendryphion nanum</name>
    <dbReference type="NCBI Taxonomy" id="256645"/>
    <lineage>
        <taxon>Eukaryota</taxon>
        <taxon>Fungi</taxon>
        <taxon>Dikarya</taxon>
        <taxon>Ascomycota</taxon>
        <taxon>Pezizomycotina</taxon>
        <taxon>Dothideomycetes</taxon>
        <taxon>Pleosporomycetidae</taxon>
        <taxon>Pleosporales</taxon>
        <taxon>Torulaceae</taxon>
        <taxon>Dendryphion</taxon>
    </lineage>
</organism>
<gene>
    <name evidence="2" type="ORF">B0J11DRAFT_72602</name>
</gene>
<evidence type="ECO:0000256" key="1">
    <source>
        <dbReference type="SAM" id="MobiDB-lite"/>
    </source>
</evidence>
<proteinExistence type="predicted"/>
<name>A0A9P9IH83_9PLEO</name>
<feature type="compositionally biased region" description="Acidic residues" evidence="1">
    <location>
        <begin position="144"/>
        <end position="163"/>
    </location>
</feature>
<comment type="caution">
    <text evidence="2">The sequence shown here is derived from an EMBL/GenBank/DDBJ whole genome shotgun (WGS) entry which is preliminary data.</text>
</comment>
<accession>A0A9P9IH83</accession>
<evidence type="ECO:0000313" key="2">
    <source>
        <dbReference type="EMBL" id="KAH7119942.1"/>
    </source>
</evidence>
<feature type="region of interest" description="Disordered" evidence="1">
    <location>
        <begin position="137"/>
        <end position="163"/>
    </location>
</feature>
<dbReference type="Proteomes" id="UP000700596">
    <property type="component" value="Unassembled WGS sequence"/>
</dbReference>